<name>A0A5N0VJQ9_9PSEU</name>
<dbReference type="AlphaFoldDB" id="A0A5N0VJQ9"/>
<dbReference type="Proteomes" id="UP000319769">
    <property type="component" value="Unassembled WGS sequence"/>
</dbReference>
<evidence type="ECO:0008006" key="4">
    <source>
        <dbReference type="Google" id="ProtNLM"/>
    </source>
</evidence>
<comment type="caution">
    <text evidence="2">The sequence shown here is derived from an EMBL/GenBank/DDBJ whole genome shotgun (WGS) entry which is preliminary data.</text>
</comment>
<dbReference type="RefSeq" id="WP_144748619.1">
    <property type="nucleotide sequence ID" value="NZ_VMNW02000005.1"/>
</dbReference>
<dbReference type="PROSITE" id="PS51257">
    <property type="entry name" value="PROKAR_LIPOPROTEIN"/>
    <property type="match status" value="1"/>
</dbReference>
<evidence type="ECO:0000313" key="3">
    <source>
        <dbReference type="Proteomes" id="UP000319769"/>
    </source>
</evidence>
<gene>
    <name evidence="2" type="ORF">FPZ12_005885</name>
</gene>
<feature type="chain" id="PRO_5039436093" description="DUF3558 domain-containing protein" evidence="1">
    <location>
        <begin position="23"/>
        <end position="192"/>
    </location>
</feature>
<dbReference type="OrthoDB" id="3680186at2"/>
<evidence type="ECO:0000256" key="1">
    <source>
        <dbReference type="SAM" id="SignalP"/>
    </source>
</evidence>
<feature type="signal peptide" evidence="1">
    <location>
        <begin position="1"/>
        <end position="22"/>
    </location>
</feature>
<dbReference type="EMBL" id="VMNW02000005">
    <property type="protein sequence ID" value="KAA9165594.1"/>
    <property type="molecule type" value="Genomic_DNA"/>
</dbReference>
<keyword evidence="3" id="KW-1185">Reference proteome</keyword>
<organism evidence="2 3">
    <name type="scientific">Amycolatopsis acidicola</name>
    <dbReference type="NCBI Taxonomy" id="2596893"/>
    <lineage>
        <taxon>Bacteria</taxon>
        <taxon>Bacillati</taxon>
        <taxon>Actinomycetota</taxon>
        <taxon>Actinomycetes</taxon>
        <taxon>Pseudonocardiales</taxon>
        <taxon>Pseudonocardiaceae</taxon>
        <taxon>Amycolatopsis</taxon>
    </lineage>
</organism>
<accession>A0A5N0VJQ9</accession>
<protein>
    <recommendedName>
        <fullName evidence="4">DUF3558 domain-containing protein</fullName>
    </recommendedName>
</protein>
<keyword evidence="1" id="KW-0732">Signal</keyword>
<proteinExistence type="predicted"/>
<evidence type="ECO:0000313" key="2">
    <source>
        <dbReference type="EMBL" id="KAA9165594.1"/>
    </source>
</evidence>
<sequence>MRVLWCAVLAGLVVLTSTSCTRATTGDAVAATVSLKPAAPVTVATLHLQPPAGTRYTASTPNGTFDGCIASATTACVVRVVDLRTPPAGYAEPSAKRQFGWYPANDTPLCVTQTLVPGSAATGSTLVKSGLAPIGSKKADYAQWQVTCQDGRQNGSVRMWWLPMSKILVVQYNGTPTVDAQVDQMLAAATFD</sequence>
<reference evidence="2" key="1">
    <citation type="submission" date="2019-09" db="EMBL/GenBank/DDBJ databases">
        <authorList>
            <person name="Teo W.F.A."/>
            <person name="Duangmal K."/>
        </authorList>
    </citation>
    <scope>NUCLEOTIDE SEQUENCE [LARGE SCALE GENOMIC DNA]</scope>
    <source>
        <strain evidence="2">K81G1</strain>
    </source>
</reference>